<reference evidence="2" key="1">
    <citation type="journal article" date="2012" name="PLoS ONE">
        <title>Gene sets for utilization of primary and secondary nutrition supplies in the distal gut of endangered iberian lynx.</title>
        <authorList>
            <person name="Alcaide M."/>
            <person name="Messina E."/>
            <person name="Richter M."/>
            <person name="Bargiela R."/>
            <person name="Peplies J."/>
            <person name="Huws S.A."/>
            <person name="Newbold C.J."/>
            <person name="Golyshin P.N."/>
            <person name="Simon M.A."/>
            <person name="Lopez G."/>
            <person name="Yakimov M.M."/>
            <person name="Ferrer M."/>
        </authorList>
    </citation>
    <scope>NUCLEOTIDE SEQUENCE</scope>
</reference>
<name>J9D2P0_9ZZZZ</name>
<keyword evidence="1" id="KW-0812">Transmembrane</keyword>
<protein>
    <submittedName>
        <fullName evidence="2">Uncharacterized protein</fullName>
    </submittedName>
</protein>
<keyword evidence="1" id="KW-0472">Membrane</keyword>
<proteinExistence type="predicted"/>
<comment type="caution">
    <text evidence="2">The sequence shown here is derived from an EMBL/GenBank/DDBJ whole genome shotgun (WGS) entry which is preliminary data.</text>
</comment>
<sequence>METVLTHSQSAPTLLLLYILGELLYVFLCPLGTAAGLVKNYNCVLRYVVYTACHRVDYRQIPVRIGQNNSLTKSFAVTFQSSGKGCSIF</sequence>
<evidence type="ECO:0000313" key="2">
    <source>
        <dbReference type="EMBL" id="EJX06896.1"/>
    </source>
</evidence>
<keyword evidence="1" id="KW-1133">Transmembrane helix</keyword>
<evidence type="ECO:0000256" key="1">
    <source>
        <dbReference type="SAM" id="Phobius"/>
    </source>
</evidence>
<feature type="transmembrane region" description="Helical" evidence="1">
    <location>
        <begin position="15"/>
        <end position="38"/>
    </location>
</feature>
<organism evidence="2">
    <name type="scientific">gut metagenome</name>
    <dbReference type="NCBI Taxonomy" id="749906"/>
    <lineage>
        <taxon>unclassified sequences</taxon>
        <taxon>metagenomes</taxon>
        <taxon>organismal metagenomes</taxon>
    </lineage>
</organism>
<gene>
    <name evidence="2" type="ORF">EVA_04993</name>
</gene>
<dbReference type="AlphaFoldDB" id="J9D2P0"/>
<accession>J9D2P0</accession>
<dbReference type="EMBL" id="AMCI01001027">
    <property type="protein sequence ID" value="EJX06896.1"/>
    <property type="molecule type" value="Genomic_DNA"/>
</dbReference>